<dbReference type="SUPFAM" id="SSF48179">
    <property type="entry name" value="6-phosphogluconate dehydrogenase C-terminal domain-like"/>
    <property type="match status" value="1"/>
</dbReference>
<proteinExistence type="inferred from homology"/>
<keyword evidence="2" id="KW-0028">Amino-acid biosynthesis</keyword>
<dbReference type="Pfam" id="PF14748">
    <property type="entry name" value="P5CR_dimer"/>
    <property type="match status" value="1"/>
</dbReference>
<dbReference type="InterPro" id="IPR028939">
    <property type="entry name" value="P5C_Rdtase_cat_N"/>
</dbReference>
<dbReference type="Gene3D" id="3.40.50.720">
    <property type="entry name" value="NAD(P)-binding Rossmann-like Domain"/>
    <property type="match status" value="1"/>
</dbReference>
<keyword evidence="2" id="KW-0641">Proline biosynthesis</keyword>
<dbReference type="InterPro" id="IPR036291">
    <property type="entry name" value="NAD(P)-bd_dom_sf"/>
</dbReference>
<dbReference type="HAMAP" id="MF_01925">
    <property type="entry name" value="P5C_reductase"/>
    <property type="match status" value="1"/>
</dbReference>
<dbReference type="GO" id="GO:0004735">
    <property type="term" value="F:pyrroline-5-carboxylate reductase activity"/>
    <property type="evidence" value="ECO:0007669"/>
    <property type="project" value="UniProtKB-EC"/>
</dbReference>
<comment type="pathway">
    <text evidence="2">Amino-acid biosynthesis; L-proline biosynthesis; L-proline from L-glutamate 5-semialdehyde: step 1/1.</text>
</comment>
<dbReference type="InterPro" id="IPR008927">
    <property type="entry name" value="6-PGluconate_DH-like_C_sf"/>
</dbReference>
<evidence type="ECO:0000259" key="4">
    <source>
        <dbReference type="Pfam" id="PF03807"/>
    </source>
</evidence>
<feature type="domain" description="Pyrroline-5-carboxylate reductase dimerisation" evidence="5">
    <location>
        <begin position="162"/>
        <end position="264"/>
    </location>
</feature>
<dbReference type="EC" id="1.5.1.2" evidence="2 3"/>
<dbReference type="NCBIfam" id="TIGR00112">
    <property type="entry name" value="proC"/>
    <property type="match status" value="1"/>
</dbReference>
<gene>
    <name evidence="2 6" type="primary">proC</name>
    <name evidence="6" type="ORF">S101395_02051</name>
</gene>
<dbReference type="GeneID" id="92854001"/>
<evidence type="ECO:0000313" key="7">
    <source>
        <dbReference type="Proteomes" id="UP000196877"/>
    </source>
</evidence>
<dbReference type="InterPro" id="IPR000304">
    <property type="entry name" value="Pyrroline-COOH_reductase"/>
</dbReference>
<accession>A0ABN5AH15</accession>
<dbReference type="PIRSF" id="PIRSF000193">
    <property type="entry name" value="Pyrrol-5-carb_rd"/>
    <property type="match status" value="1"/>
</dbReference>
<dbReference type="Pfam" id="PF03807">
    <property type="entry name" value="F420_oxidored"/>
    <property type="match status" value="1"/>
</dbReference>
<comment type="catalytic activity">
    <reaction evidence="2">
        <text>L-proline + NAD(+) = (S)-1-pyrroline-5-carboxylate + NADH + 2 H(+)</text>
        <dbReference type="Rhea" id="RHEA:14105"/>
        <dbReference type="ChEBI" id="CHEBI:15378"/>
        <dbReference type="ChEBI" id="CHEBI:17388"/>
        <dbReference type="ChEBI" id="CHEBI:57540"/>
        <dbReference type="ChEBI" id="CHEBI:57945"/>
        <dbReference type="ChEBI" id="CHEBI:60039"/>
        <dbReference type="EC" id="1.5.1.2"/>
    </reaction>
</comment>
<evidence type="ECO:0000256" key="3">
    <source>
        <dbReference type="NCBIfam" id="TIGR00112"/>
    </source>
</evidence>
<evidence type="ECO:0000313" key="6">
    <source>
        <dbReference type="EMBL" id="ASB88559.1"/>
    </source>
</evidence>
<organism evidence="6 7">
    <name type="scientific">Bacillus sonorensis</name>
    <dbReference type="NCBI Taxonomy" id="119858"/>
    <lineage>
        <taxon>Bacteria</taxon>
        <taxon>Bacillati</taxon>
        <taxon>Bacillota</taxon>
        <taxon>Bacilli</taxon>
        <taxon>Bacillales</taxon>
        <taxon>Bacillaceae</taxon>
        <taxon>Bacillus</taxon>
    </lineage>
</organism>
<sequence>MKHIGFIGAGSMAEAMIKGLVKSGAVKPGQIVVTNHSNRARLMELQGAYGIRAEADTRKVVNMSDTIVLAMKPKDAEAGISEIRPYVRKDQLVVSILAGIPIDTIQHYAGQQLPVVRAMPNTSASIQKSATAFAASPLVTEAQIREVTGLFQTIGSVTAVEESDLDAVTAVAGSGPAFVYRFVEALQSSAGELGLDESTAKQLIIDMMSGAAKMLETGMDPSLMRKEITSPGGTTEAGLRVLEARQFEKAVADCVKEAAKRSREIRDQFAVNV</sequence>
<dbReference type="SUPFAM" id="SSF51735">
    <property type="entry name" value="NAD(P)-binding Rossmann-fold domains"/>
    <property type="match status" value="1"/>
</dbReference>
<keyword evidence="2 6" id="KW-0560">Oxidoreductase</keyword>
<evidence type="ECO:0000256" key="1">
    <source>
        <dbReference type="ARBA" id="ARBA00005525"/>
    </source>
</evidence>
<keyword evidence="7" id="KW-1185">Reference proteome</keyword>
<keyword evidence="2" id="KW-0963">Cytoplasm</keyword>
<comment type="catalytic activity">
    <reaction evidence="2">
        <text>L-proline + NADP(+) = (S)-1-pyrroline-5-carboxylate + NADPH + 2 H(+)</text>
        <dbReference type="Rhea" id="RHEA:14109"/>
        <dbReference type="ChEBI" id="CHEBI:15378"/>
        <dbReference type="ChEBI" id="CHEBI:17388"/>
        <dbReference type="ChEBI" id="CHEBI:57783"/>
        <dbReference type="ChEBI" id="CHEBI:58349"/>
        <dbReference type="ChEBI" id="CHEBI:60039"/>
        <dbReference type="EC" id="1.5.1.2"/>
    </reaction>
</comment>
<comment type="similarity">
    <text evidence="1 2">Belongs to the pyrroline-5-carboxylate reductase family.</text>
</comment>
<dbReference type="InterPro" id="IPR029036">
    <property type="entry name" value="P5CR_dimer"/>
</dbReference>
<protein>
    <recommendedName>
        <fullName evidence="2 3">Pyrroline-5-carboxylate reductase</fullName>
        <shortName evidence="2">P5C reductase</shortName>
        <shortName evidence="2">P5CR</shortName>
        <ecNumber evidence="2 3">1.5.1.2</ecNumber>
    </recommendedName>
    <alternativeName>
        <fullName evidence="2">PCA reductase</fullName>
    </alternativeName>
</protein>
<dbReference type="EMBL" id="CP021920">
    <property type="protein sequence ID" value="ASB88559.1"/>
    <property type="molecule type" value="Genomic_DNA"/>
</dbReference>
<dbReference type="Gene3D" id="1.10.3730.10">
    <property type="entry name" value="ProC C-terminal domain-like"/>
    <property type="match status" value="1"/>
</dbReference>
<keyword evidence="2" id="KW-0521">NADP</keyword>
<dbReference type="RefSeq" id="WP_006637443.1">
    <property type="nucleotide sequence ID" value="NZ_BORD01000005.1"/>
</dbReference>
<name>A0ABN5AH15_9BACI</name>
<reference evidence="6 7" key="1">
    <citation type="submission" date="2017-06" db="EMBL/GenBank/DDBJ databases">
        <title>Genome sequence of Bacillus sonorensis strain SRCM101395.</title>
        <authorList>
            <person name="Cho S.H."/>
        </authorList>
    </citation>
    <scope>NUCLEOTIDE SEQUENCE [LARGE SCALE GENOMIC DNA]</scope>
    <source>
        <strain evidence="6 7">SRCM101395</strain>
    </source>
</reference>
<evidence type="ECO:0000256" key="2">
    <source>
        <dbReference type="HAMAP-Rule" id="MF_01925"/>
    </source>
</evidence>
<dbReference type="PANTHER" id="PTHR11645:SF49">
    <property type="entry name" value="PYRROLINE-5-CARBOXYLATE REDUCTASE 1"/>
    <property type="match status" value="1"/>
</dbReference>
<comment type="function">
    <text evidence="2">Catalyzes the reduction of 1-pyrroline-5-carboxylate (PCA) to L-proline.</text>
</comment>
<feature type="domain" description="Pyrroline-5-carboxylate reductase catalytic N-terminal" evidence="4">
    <location>
        <begin position="4"/>
        <end position="99"/>
    </location>
</feature>
<comment type="subcellular location">
    <subcellularLocation>
        <location evidence="2">Cytoplasm</location>
    </subcellularLocation>
</comment>
<dbReference type="Proteomes" id="UP000196877">
    <property type="component" value="Chromosome"/>
</dbReference>
<evidence type="ECO:0000259" key="5">
    <source>
        <dbReference type="Pfam" id="PF14748"/>
    </source>
</evidence>
<dbReference type="PANTHER" id="PTHR11645">
    <property type="entry name" value="PYRROLINE-5-CARBOXYLATE REDUCTASE"/>
    <property type="match status" value="1"/>
</dbReference>